<dbReference type="PIRSF" id="PIRSF000332">
    <property type="entry name" value="FMO"/>
    <property type="match status" value="1"/>
</dbReference>
<gene>
    <name evidence="9" type="ORF">TSTA_020740</name>
</gene>
<dbReference type="FunCoup" id="B8MFM7">
    <property type="interactions" value="648"/>
</dbReference>
<dbReference type="InterPro" id="IPR000960">
    <property type="entry name" value="Flavin_mOase"/>
</dbReference>
<keyword evidence="7 9" id="KW-0503">Monooxygenase</keyword>
<keyword evidence="5" id="KW-0521">NADP</keyword>
<dbReference type="InterPro" id="IPR036188">
    <property type="entry name" value="FAD/NAD-bd_sf"/>
</dbReference>
<feature type="region of interest" description="Disordered" evidence="8">
    <location>
        <begin position="66"/>
        <end position="90"/>
    </location>
</feature>
<dbReference type="Proteomes" id="UP000001745">
    <property type="component" value="Unassembled WGS sequence"/>
</dbReference>
<dbReference type="PANTHER" id="PTHR23023">
    <property type="entry name" value="DIMETHYLANILINE MONOOXYGENASE"/>
    <property type="match status" value="1"/>
</dbReference>
<evidence type="ECO:0000256" key="6">
    <source>
        <dbReference type="ARBA" id="ARBA00023002"/>
    </source>
</evidence>
<keyword evidence="4" id="KW-0274">FAD</keyword>
<dbReference type="GO" id="GO:0050660">
    <property type="term" value="F:flavin adenine dinucleotide binding"/>
    <property type="evidence" value="ECO:0007669"/>
    <property type="project" value="InterPro"/>
</dbReference>
<organism evidence="9 10">
    <name type="scientific">Talaromyces stipitatus (strain ATCC 10500 / CBS 375.48 / QM 6759 / NRRL 1006)</name>
    <name type="common">Penicillium stipitatum</name>
    <dbReference type="NCBI Taxonomy" id="441959"/>
    <lineage>
        <taxon>Eukaryota</taxon>
        <taxon>Fungi</taxon>
        <taxon>Dikarya</taxon>
        <taxon>Ascomycota</taxon>
        <taxon>Pezizomycotina</taxon>
        <taxon>Eurotiomycetes</taxon>
        <taxon>Eurotiomycetidae</taxon>
        <taxon>Eurotiales</taxon>
        <taxon>Trichocomaceae</taxon>
        <taxon>Talaromyces</taxon>
        <taxon>Talaromyces sect. Talaromyces</taxon>
    </lineage>
</organism>
<evidence type="ECO:0000256" key="4">
    <source>
        <dbReference type="ARBA" id="ARBA00022827"/>
    </source>
</evidence>
<dbReference type="PRINTS" id="PR00370">
    <property type="entry name" value="FMOXYGENASE"/>
</dbReference>
<dbReference type="eggNOG" id="KOG1399">
    <property type="taxonomic scope" value="Eukaryota"/>
</dbReference>
<dbReference type="InParanoid" id="B8MFM7"/>
<evidence type="ECO:0000256" key="3">
    <source>
        <dbReference type="ARBA" id="ARBA00022630"/>
    </source>
</evidence>
<proteinExistence type="inferred from homology"/>
<evidence type="ECO:0000256" key="1">
    <source>
        <dbReference type="ARBA" id="ARBA00001974"/>
    </source>
</evidence>
<evidence type="ECO:0000256" key="7">
    <source>
        <dbReference type="ARBA" id="ARBA00023033"/>
    </source>
</evidence>
<evidence type="ECO:0000256" key="5">
    <source>
        <dbReference type="ARBA" id="ARBA00022857"/>
    </source>
</evidence>
<dbReference type="InterPro" id="IPR020946">
    <property type="entry name" value="Flavin_mOase-like"/>
</dbReference>
<keyword evidence="6" id="KW-0560">Oxidoreductase</keyword>
<dbReference type="OrthoDB" id="66881at2759"/>
<dbReference type="RefSeq" id="XP_002484251.1">
    <property type="nucleotide sequence ID" value="XM_002484206.1"/>
</dbReference>
<dbReference type="Pfam" id="PF00743">
    <property type="entry name" value="FMO-like"/>
    <property type="match status" value="2"/>
</dbReference>
<dbReference type="InterPro" id="IPR050346">
    <property type="entry name" value="FMO-like"/>
</dbReference>
<dbReference type="EMBL" id="EQ962656">
    <property type="protein sequence ID" value="EED17017.1"/>
    <property type="molecule type" value="Genomic_DNA"/>
</dbReference>
<evidence type="ECO:0000256" key="2">
    <source>
        <dbReference type="ARBA" id="ARBA00009183"/>
    </source>
</evidence>
<sequence length="478" mass="53930">MCADVVENGDDDFKIDRIAIIGAGAAGLAAATYISGEQQFSHIEVFEQRSSAGGTWNYSSAKRVPGLAVPKTTPDHNNETPSQPTSVDDDGFVSPLYRDLDTNIPHNLMNFSNKPFPEGSSLFPSRDVVTEYLHQYAESLKHMIHYNTQVRKITKINMGEKEFWNLDTENLKSHETGTSFFDAVVIANGHYSDVHIPDITGIKEFHQRYPEIISHSKYYEKPENFEDKKVIVVGFSASGLDISMQIAQSCRHPVLVSEKTPSLLDPSETGPNLRMMPTIEEFLVDKRAVRFSNGHVETDVDSVIFCTGYLYSFPFLESLRQSLTPDGSYVRHLYQHLFFIDDPTLAFVALPKRIVPFPVSESQSAYIARVWANRAKLPANPVMREWEASLVASCPEPSSLHDMKYPKDADYINKLHEICKATANGVNLIPPRWDEEACYYREHMAQIKSISRKLGHSRRLVKSLSELGFEYPVNQSKA</sequence>
<dbReference type="FunFam" id="3.50.50.60:FF:000138">
    <property type="entry name" value="Flavin-containing monooxygenase"/>
    <property type="match status" value="1"/>
</dbReference>
<evidence type="ECO:0000256" key="8">
    <source>
        <dbReference type="SAM" id="MobiDB-lite"/>
    </source>
</evidence>
<dbReference type="PhylomeDB" id="B8MFM7"/>
<dbReference type="Pfam" id="PF13450">
    <property type="entry name" value="NAD_binding_8"/>
    <property type="match status" value="1"/>
</dbReference>
<keyword evidence="10" id="KW-1185">Reference proteome</keyword>
<dbReference type="OMA" id="HSAWYRT"/>
<keyword evidence="3" id="KW-0285">Flavoprotein</keyword>
<reference evidence="10" key="1">
    <citation type="journal article" date="2015" name="Genome Announc.">
        <title>Genome sequence of the AIDS-associated pathogen Penicillium marneffei (ATCC18224) and its near taxonomic relative Talaromyces stipitatus (ATCC10500).</title>
        <authorList>
            <person name="Nierman W.C."/>
            <person name="Fedorova-Abrams N.D."/>
            <person name="Andrianopoulos A."/>
        </authorList>
    </citation>
    <scope>NUCLEOTIDE SEQUENCE [LARGE SCALE GENOMIC DNA]</scope>
    <source>
        <strain evidence="10">ATCC 10500 / CBS 375.48 / QM 6759 / NRRL 1006</strain>
    </source>
</reference>
<name>B8MFM7_TALSN</name>
<accession>B8MFM7</accession>
<comment type="similarity">
    <text evidence="2">Belongs to the FMO family.</text>
</comment>
<dbReference type="GO" id="GO:0050661">
    <property type="term" value="F:NADP binding"/>
    <property type="evidence" value="ECO:0007669"/>
    <property type="project" value="InterPro"/>
</dbReference>
<evidence type="ECO:0000313" key="9">
    <source>
        <dbReference type="EMBL" id="EED17017.1"/>
    </source>
</evidence>
<evidence type="ECO:0000313" key="10">
    <source>
        <dbReference type="Proteomes" id="UP000001745"/>
    </source>
</evidence>
<comment type="cofactor">
    <cofactor evidence="1">
        <name>FAD</name>
        <dbReference type="ChEBI" id="CHEBI:57692"/>
    </cofactor>
</comment>
<dbReference type="GO" id="GO:0004499">
    <property type="term" value="F:N,N-dimethylaniline monooxygenase activity"/>
    <property type="evidence" value="ECO:0007669"/>
    <property type="project" value="InterPro"/>
</dbReference>
<dbReference type="Gene3D" id="3.50.50.60">
    <property type="entry name" value="FAD/NAD(P)-binding domain"/>
    <property type="match status" value="2"/>
</dbReference>
<dbReference type="GeneID" id="8109336"/>
<dbReference type="STRING" id="441959.B8MFM7"/>
<protein>
    <submittedName>
        <fullName evidence="9">Dimethylaniline monooxygenase, putative</fullName>
    </submittedName>
</protein>
<dbReference type="HOGENOM" id="CLU_006909_5_0_1"/>
<dbReference type="VEuPathDB" id="FungiDB:TSTA_020740"/>
<dbReference type="SUPFAM" id="SSF51905">
    <property type="entry name" value="FAD/NAD(P)-binding domain"/>
    <property type="match status" value="2"/>
</dbReference>
<dbReference type="AlphaFoldDB" id="B8MFM7"/>